<feature type="repeat" description="TPR" evidence="3">
    <location>
        <begin position="119"/>
        <end position="152"/>
    </location>
</feature>
<dbReference type="SMART" id="SM00028">
    <property type="entry name" value="TPR"/>
    <property type="match status" value="4"/>
</dbReference>
<dbReference type="PANTHER" id="PTHR44943:SF8">
    <property type="entry name" value="TPR REPEAT-CONTAINING PROTEIN MJ0263"/>
    <property type="match status" value="1"/>
</dbReference>
<evidence type="ECO:0000256" key="2">
    <source>
        <dbReference type="ARBA" id="ARBA00022803"/>
    </source>
</evidence>
<evidence type="ECO:0000256" key="1">
    <source>
        <dbReference type="ARBA" id="ARBA00022737"/>
    </source>
</evidence>
<sequence length="318" mass="35357">MKKIAFAGLLLAVLALAGCAKVVGPYYLESEKYEEGIEVLGDQLRENPGDASSAYYVGRYYLALNKPEDGLPYLEKAVALDPENADYVFWTGVAHWAMLDFERERAAYKKALSLDPEHISANLYLGHGYLDQGEWTRALEQYDTVIRLDKYNPEALYNRSVALSGLKRTQEEIAGWKKFLEFYPAGTLGMEAAARLNLHGDFTYRNFIIGKRNITLKSMTFKPGSSDPDAQSKETLHVISALLETNKDLTLNVVSYVDGDAARAKAYAKSIRDYVLAGHPGIGAQRLPLSWFGTAETVEAGDRTFSLDKSVNFITGVR</sequence>
<dbReference type="EMBL" id="AP026708">
    <property type="protein sequence ID" value="BDQ33537.1"/>
    <property type="molecule type" value="Genomic_DNA"/>
</dbReference>
<name>A0ABM8AQ53_9BACT</name>
<dbReference type="SUPFAM" id="SSF48452">
    <property type="entry name" value="TPR-like"/>
    <property type="match status" value="1"/>
</dbReference>
<reference evidence="4" key="1">
    <citation type="submission" date="2022-08" db="EMBL/GenBank/DDBJ databases">
        <title>Genome Sequence of the sulphate-reducing bacterium, Pseudodesulfovibrio portus JCM14722.</title>
        <authorList>
            <person name="Kondo R."/>
            <person name="Kataoka T."/>
        </authorList>
    </citation>
    <scope>NUCLEOTIDE SEQUENCE</scope>
    <source>
        <strain evidence="4">JCM 14722</strain>
    </source>
</reference>
<evidence type="ECO:0000313" key="5">
    <source>
        <dbReference type="Proteomes" id="UP001061361"/>
    </source>
</evidence>
<proteinExistence type="predicted"/>
<gene>
    <name evidence="4" type="ORF">JCM14722_10790</name>
</gene>
<accession>A0ABM8AQ53</accession>
<evidence type="ECO:0000313" key="4">
    <source>
        <dbReference type="EMBL" id="BDQ33537.1"/>
    </source>
</evidence>
<dbReference type="Proteomes" id="UP001061361">
    <property type="component" value="Chromosome"/>
</dbReference>
<dbReference type="InterPro" id="IPR019734">
    <property type="entry name" value="TPR_rpt"/>
</dbReference>
<dbReference type="PANTHER" id="PTHR44943">
    <property type="entry name" value="CELLULOSE SYNTHASE OPERON PROTEIN C"/>
    <property type="match status" value="1"/>
</dbReference>
<keyword evidence="2 3" id="KW-0802">TPR repeat</keyword>
<dbReference type="PROSITE" id="PS50005">
    <property type="entry name" value="TPR"/>
    <property type="match status" value="3"/>
</dbReference>
<dbReference type="SUPFAM" id="SSF103088">
    <property type="entry name" value="OmpA-like"/>
    <property type="match status" value="1"/>
</dbReference>
<feature type="repeat" description="TPR" evidence="3">
    <location>
        <begin position="51"/>
        <end position="84"/>
    </location>
</feature>
<dbReference type="Gene3D" id="1.25.40.10">
    <property type="entry name" value="Tetratricopeptide repeat domain"/>
    <property type="match status" value="2"/>
</dbReference>
<dbReference type="InterPro" id="IPR036737">
    <property type="entry name" value="OmpA-like_sf"/>
</dbReference>
<dbReference type="Pfam" id="PF13432">
    <property type="entry name" value="TPR_16"/>
    <property type="match status" value="1"/>
</dbReference>
<dbReference type="InterPro" id="IPR051685">
    <property type="entry name" value="Ycf3/AcsC/BcsC/TPR_MFPF"/>
</dbReference>
<dbReference type="PROSITE" id="PS51257">
    <property type="entry name" value="PROKAR_LIPOPROTEIN"/>
    <property type="match status" value="1"/>
</dbReference>
<dbReference type="InterPro" id="IPR011990">
    <property type="entry name" value="TPR-like_helical_dom_sf"/>
</dbReference>
<organism evidence="4 5">
    <name type="scientific">Pseudodesulfovibrio portus</name>
    <dbReference type="NCBI Taxonomy" id="231439"/>
    <lineage>
        <taxon>Bacteria</taxon>
        <taxon>Pseudomonadati</taxon>
        <taxon>Thermodesulfobacteriota</taxon>
        <taxon>Desulfovibrionia</taxon>
        <taxon>Desulfovibrionales</taxon>
        <taxon>Desulfovibrionaceae</taxon>
    </lineage>
</organism>
<feature type="repeat" description="TPR" evidence="3">
    <location>
        <begin position="85"/>
        <end position="118"/>
    </location>
</feature>
<keyword evidence="1" id="KW-0677">Repeat</keyword>
<dbReference type="Pfam" id="PF13414">
    <property type="entry name" value="TPR_11"/>
    <property type="match status" value="1"/>
</dbReference>
<protein>
    <recommendedName>
        <fullName evidence="6">Tetratricopeptide repeat protein</fullName>
    </recommendedName>
</protein>
<dbReference type="RefSeq" id="WP_264983594.1">
    <property type="nucleotide sequence ID" value="NZ_AP026708.1"/>
</dbReference>
<evidence type="ECO:0000256" key="3">
    <source>
        <dbReference type="PROSITE-ProRule" id="PRU00339"/>
    </source>
</evidence>
<evidence type="ECO:0008006" key="6">
    <source>
        <dbReference type="Google" id="ProtNLM"/>
    </source>
</evidence>
<keyword evidence="5" id="KW-1185">Reference proteome</keyword>